<evidence type="ECO:0000256" key="4">
    <source>
        <dbReference type="ARBA" id="ARBA00023242"/>
    </source>
</evidence>
<dbReference type="PANTHER" id="PTHR33124">
    <property type="entry name" value="TRANSCRIPTION FACTOR IBH1-LIKE 1"/>
    <property type="match status" value="1"/>
</dbReference>
<evidence type="ECO:0000256" key="1">
    <source>
        <dbReference type="ARBA" id="ARBA00004123"/>
    </source>
</evidence>
<sequence length="181" mass="21033">MDKTSKGIQTLSTHCSYKTKFAFRFLRSLMKLKKQHQPISSSSSSSMELIHKRSQRIKMLAYSSIAHAAGPRRAWSRAILFKLQSRARHHYFTRKRSSLDSKTKQKKILKNKRVMRNHNIIRAGSTSRVTRETKQMKKLREIVPGGKEMDICSLFDETAHYVKCLSMQVQVMQAIADRFSK</sequence>
<organism evidence="6 7">
    <name type="scientific">Ziziphus jujuba</name>
    <name type="common">Chinese jujube</name>
    <name type="synonym">Ziziphus sativa</name>
    <dbReference type="NCBI Taxonomy" id="326968"/>
    <lineage>
        <taxon>Eukaryota</taxon>
        <taxon>Viridiplantae</taxon>
        <taxon>Streptophyta</taxon>
        <taxon>Embryophyta</taxon>
        <taxon>Tracheophyta</taxon>
        <taxon>Spermatophyta</taxon>
        <taxon>Magnoliopsida</taxon>
        <taxon>eudicotyledons</taxon>
        <taxon>Gunneridae</taxon>
        <taxon>Pentapetalae</taxon>
        <taxon>rosids</taxon>
        <taxon>fabids</taxon>
        <taxon>Rosales</taxon>
        <taxon>Rhamnaceae</taxon>
        <taxon>Paliureae</taxon>
        <taxon>Ziziphus</taxon>
    </lineage>
</organism>
<evidence type="ECO:0000313" key="6">
    <source>
        <dbReference type="Proteomes" id="UP001652623"/>
    </source>
</evidence>
<dbReference type="InterPro" id="IPR044549">
    <property type="entry name" value="bHLH_AtIBH1-like"/>
</dbReference>
<dbReference type="CDD" id="cd11444">
    <property type="entry name" value="bHLH_AtIBH1_like"/>
    <property type="match status" value="1"/>
</dbReference>
<protein>
    <submittedName>
        <fullName evidence="7">Transcription factor IBH1-like</fullName>
    </submittedName>
</protein>
<dbReference type="RefSeq" id="XP_060671312.1">
    <property type="nucleotide sequence ID" value="XM_060815329.1"/>
</dbReference>
<keyword evidence="6" id="KW-1185">Reference proteome</keyword>
<evidence type="ECO:0000313" key="7">
    <source>
        <dbReference type="RefSeq" id="XP_060671312.1"/>
    </source>
</evidence>
<dbReference type="InterPro" id="IPR059002">
    <property type="entry name" value="IBH1_N"/>
</dbReference>
<keyword evidence="2" id="KW-0805">Transcription regulation</keyword>
<dbReference type="InterPro" id="IPR044660">
    <property type="entry name" value="IBH1-like"/>
</dbReference>
<gene>
    <name evidence="7" type="primary">LOC132803091</name>
</gene>
<dbReference type="Proteomes" id="UP001652623">
    <property type="component" value="Chromosome 3"/>
</dbReference>
<dbReference type="Pfam" id="PF26576">
    <property type="entry name" value="IBH1_N"/>
    <property type="match status" value="1"/>
</dbReference>
<dbReference type="PANTHER" id="PTHR33124:SF109">
    <property type="entry name" value="TRANSCRIPTION FACTOR IBH1"/>
    <property type="match status" value="1"/>
</dbReference>
<comment type="subcellular location">
    <subcellularLocation>
        <location evidence="1">Nucleus</location>
    </subcellularLocation>
</comment>
<keyword evidence="3" id="KW-0804">Transcription</keyword>
<evidence type="ECO:0000256" key="3">
    <source>
        <dbReference type="ARBA" id="ARBA00023163"/>
    </source>
</evidence>
<reference evidence="7" key="1">
    <citation type="submission" date="2025-08" db="UniProtKB">
        <authorList>
            <consortium name="RefSeq"/>
        </authorList>
    </citation>
    <scope>IDENTIFICATION</scope>
    <source>
        <tissue evidence="7">Seedling</tissue>
    </source>
</reference>
<evidence type="ECO:0000259" key="5">
    <source>
        <dbReference type="Pfam" id="PF26576"/>
    </source>
</evidence>
<name>A0ABM4A3K5_ZIZJJ</name>
<keyword evidence="4" id="KW-0539">Nucleus</keyword>
<accession>A0ABM4A3K5</accession>
<dbReference type="GeneID" id="132803091"/>
<proteinExistence type="predicted"/>
<feature type="domain" description="IBH1-like N-terminal" evidence="5">
    <location>
        <begin position="17"/>
        <end position="86"/>
    </location>
</feature>
<evidence type="ECO:0000256" key="2">
    <source>
        <dbReference type="ARBA" id="ARBA00023015"/>
    </source>
</evidence>